<dbReference type="SUPFAM" id="SSF48452">
    <property type="entry name" value="TPR-like"/>
    <property type="match status" value="1"/>
</dbReference>
<gene>
    <name evidence="3" type="ORF">HMPREF2086_01668</name>
</gene>
<name>V8C672_9HELI</name>
<feature type="repeat" description="TPR" evidence="1">
    <location>
        <begin position="109"/>
        <end position="142"/>
    </location>
</feature>
<organism evidence="3 4">
    <name type="scientific">Helicobacter macacae MIT 99-5501</name>
    <dbReference type="NCBI Taxonomy" id="1357400"/>
    <lineage>
        <taxon>Bacteria</taxon>
        <taxon>Pseudomonadati</taxon>
        <taxon>Campylobacterota</taxon>
        <taxon>Epsilonproteobacteria</taxon>
        <taxon>Campylobacterales</taxon>
        <taxon>Helicobacteraceae</taxon>
        <taxon>Helicobacter</taxon>
    </lineage>
</organism>
<dbReference type="Gene3D" id="1.25.40.10">
    <property type="entry name" value="Tetratricopeptide repeat domain"/>
    <property type="match status" value="1"/>
</dbReference>
<dbReference type="STRING" id="1357400.HMPREF2086_01668"/>
<dbReference type="InterPro" id="IPR011990">
    <property type="entry name" value="TPR-like_helical_dom_sf"/>
</dbReference>
<keyword evidence="4" id="KW-1185">Reference proteome</keyword>
<dbReference type="PROSITE" id="PS50005">
    <property type="entry name" value="TPR"/>
    <property type="match status" value="1"/>
</dbReference>
<evidence type="ECO:0000256" key="1">
    <source>
        <dbReference type="PROSITE-ProRule" id="PRU00339"/>
    </source>
</evidence>
<protein>
    <submittedName>
        <fullName evidence="3">Uncharacterized protein</fullName>
    </submittedName>
</protein>
<evidence type="ECO:0000313" key="4">
    <source>
        <dbReference type="Proteomes" id="UP000018731"/>
    </source>
</evidence>
<dbReference type="InterPro" id="IPR019734">
    <property type="entry name" value="TPR_rpt"/>
</dbReference>
<evidence type="ECO:0000256" key="2">
    <source>
        <dbReference type="SAM" id="Phobius"/>
    </source>
</evidence>
<proteinExistence type="predicted"/>
<accession>V8C672</accession>
<comment type="caution">
    <text evidence="3">The sequence shown here is derived from an EMBL/GenBank/DDBJ whole genome shotgun (WGS) entry which is preliminary data.</text>
</comment>
<dbReference type="OrthoDB" id="5362770at2"/>
<dbReference type="RefSeq" id="WP_023928430.1">
    <property type="nucleotide sequence ID" value="NZ_KI669455.1"/>
</dbReference>
<dbReference type="AlphaFoldDB" id="V8C672"/>
<keyword evidence="1" id="KW-0802">TPR repeat</keyword>
<sequence length="403" mass="46760">MFEQVMYFYHDPLFGASILLGIVAILIFADWSRNKYKAKKKEMALQDFAKSYSEGSLSDEIIDFLSISKNPTPPLMLLAKTYALAGDRGYAIKIYLGILEKTTNTQEKLIILESLGITYFEAGFLQRAKEIFLEIIKAYPRNRQVLDYLMRVYENMGEYEEALDALESIEELSVPKQRASIEQMRSYLHFMVLKNSNFLSLEKKRKEIVSLMRYCGKINRLALEYLSMYDREAFWAEVLALDTQSSIKHSLHSNPTLIKNEQNHIDSNEAILQVLDILWRFTREEIPFEKLKNHKSIMDIFRSKGYVKDSQECEVFELEALRILHAHSTQRGELTFEYRCNQCKNIFPFDSYRCAVCANIGQMDLVFRVVESRQSQFDSSIDSTQNSAFINSAKQFASNFSAT</sequence>
<reference evidence="3 4" key="1">
    <citation type="journal article" date="2014" name="Genome Announc.">
        <title>Draft genome sequences of six enterohepatic helicobacter species isolated from humans and one from rhesus macaques.</title>
        <authorList>
            <person name="Shen Z."/>
            <person name="Sheh A."/>
            <person name="Young S.K."/>
            <person name="Abouelliel A."/>
            <person name="Ward D.V."/>
            <person name="Earl A.M."/>
            <person name="Fox J.G."/>
        </authorList>
    </citation>
    <scope>NUCLEOTIDE SEQUENCE [LARGE SCALE GENOMIC DNA]</scope>
    <source>
        <strain evidence="3 4">MIT 99-5501</strain>
    </source>
</reference>
<dbReference type="Proteomes" id="UP000018731">
    <property type="component" value="Unassembled WGS sequence"/>
</dbReference>
<dbReference type="EMBL" id="AZJI01000007">
    <property type="protein sequence ID" value="ETD22869.1"/>
    <property type="molecule type" value="Genomic_DNA"/>
</dbReference>
<keyword evidence="2" id="KW-0812">Transmembrane</keyword>
<keyword evidence="2" id="KW-1133">Transmembrane helix</keyword>
<feature type="transmembrane region" description="Helical" evidence="2">
    <location>
        <begin position="12"/>
        <end position="31"/>
    </location>
</feature>
<evidence type="ECO:0000313" key="3">
    <source>
        <dbReference type="EMBL" id="ETD22869.1"/>
    </source>
</evidence>
<dbReference type="eggNOG" id="COG2956">
    <property type="taxonomic scope" value="Bacteria"/>
</dbReference>
<dbReference type="HOGENOM" id="CLU_068028_0_0_7"/>
<dbReference type="PATRIC" id="fig|1357400.3.peg.2247"/>
<keyword evidence="2" id="KW-0472">Membrane</keyword>